<name>A0ACB8EL50_9SAUR</name>
<reference evidence="1" key="1">
    <citation type="submission" date="2021-08" db="EMBL/GenBank/DDBJ databases">
        <title>The first chromosome-level gecko genome reveals the dynamic sex chromosomes of Neotropical dwarf geckos (Sphaerodactylidae: Sphaerodactylus).</title>
        <authorList>
            <person name="Pinto B.J."/>
            <person name="Keating S.E."/>
            <person name="Gamble T."/>
        </authorList>
    </citation>
    <scope>NUCLEOTIDE SEQUENCE</scope>
    <source>
        <strain evidence="1">TG3544</strain>
    </source>
</reference>
<proteinExistence type="predicted"/>
<gene>
    <name evidence="1" type="ORF">K3G42_028100</name>
</gene>
<accession>A0ACB8EL50</accession>
<dbReference type="Proteomes" id="UP000827872">
    <property type="component" value="Linkage Group LG03"/>
</dbReference>
<evidence type="ECO:0000313" key="2">
    <source>
        <dbReference type="Proteomes" id="UP000827872"/>
    </source>
</evidence>
<protein>
    <submittedName>
        <fullName evidence="1">Uncharacterized protein</fullName>
    </submittedName>
</protein>
<keyword evidence="2" id="KW-1185">Reference proteome</keyword>
<dbReference type="EMBL" id="CM037616">
    <property type="protein sequence ID" value="KAH7992921.1"/>
    <property type="molecule type" value="Genomic_DNA"/>
</dbReference>
<evidence type="ECO:0000313" key="1">
    <source>
        <dbReference type="EMBL" id="KAH7992921.1"/>
    </source>
</evidence>
<sequence>MNGGRGAAALPAPRISASLPRSGCLARPSRRTQPVRDNAGEASLVGGLWGKAAGLLSRREINPDSGALPVLSAMPAARGRSPASRDARASPRHPGGTHNSAEGDRRTRFTSLAPLCSARVMLRVEVSDV</sequence>
<comment type="caution">
    <text evidence="1">The sequence shown here is derived from an EMBL/GenBank/DDBJ whole genome shotgun (WGS) entry which is preliminary data.</text>
</comment>
<organism evidence="1 2">
    <name type="scientific">Sphaerodactylus townsendi</name>
    <dbReference type="NCBI Taxonomy" id="933632"/>
    <lineage>
        <taxon>Eukaryota</taxon>
        <taxon>Metazoa</taxon>
        <taxon>Chordata</taxon>
        <taxon>Craniata</taxon>
        <taxon>Vertebrata</taxon>
        <taxon>Euteleostomi</taxon>
        <taxon>Lepidosauria</taxon>
        <taxon>Squamata</taxon>
        <taxon>Bifurcata</taxon>
        <taxon>Gekkota</taxon>
        <taxon>Sphaerodactylidae</taxon>
        <taxon>Sphaerodactylus</taxon>
    </lineage>
</organism>